<protein>
    <submittedName>
        <fullName evidence="2">Alcohol dehydrogenase</fullName>
    </submittedName>
</protein>
<gene>
    <name evidence="2" type="ORF">HLH36_00115</name>
</gene>
<reference evidence="2 3" key="1">
    <citation type="submission" date="2020-04" db="EMBL/GenBank/DDBJ databases">
        <title>Description of novel Gluconacetobacter.</title>
        <authorList>
            <person name="Sombolestani A."/>
        </authorList>
    </citation>
    <scope>NUCLEOTIDE SEQUENCE [LARGE SCALE GENOMIC DNA]</scope>
    <source>
        <strain evidence="2 3">LMG 27801</strain>
    </source>
</reference>
<dbReference type="Proteomes" id="UP000559860">
    <property type="component" value="Unassembled WGS sequence"/>
</dbReference>
<proteinExistence type="predicted"/>
<evidence type="ECO:0000256" key="1">
    <source>
        <dbReference type="SAM" id="SignalP"/>
    </source>
</evidence>
<organism evidence="2 3">
    <name type="scientific">Gluconacetobacter aggeris</name>
    <dbReference type="NCBI Taxonomy" id="1286186"/>
    <lineage>
        <taxon>Bacteria</taxon>
        <taxon>Pseudomonadati</taxon>
        <taxon>Pseudomonadota</taxon>
        <taxon>Alphaproteobacteria</taxon>
        <taxon>Acetobacterales</taxon>
        <taxon>Acetobacteraceae</taxon>
        <taxon>Gluconacetobacter</taxon>
    </lineage>
</organism>
<sequence length="138" mass="14039">MIRFSLRAVAILAAAIGFATQSLSVRAAHAEDRAPIVNDFAPVTAAAVGAITPVNLAGVLNYCIETNLVSHQDGDAVQTSLNAKTHAVPPGQTGHVDYAVGSAGQFIVGNTISTITRLDASGQAKTCSAVLARAKSAI</sequence>
<accession>A0A7W4IPN6</accession>
<evidence type="ECO:0000313" key="3">
    <source>
        <dbReference type="Proteomes" id="UP000559860"/>
    </source>
</evidence>
<evidence type="ECO:0000313" key="2">
    <source>
        <dbReference type="EMBL" id="MBB2166780.1"/>
    </source>
</evidence>
<feature type="chain" id="PRO_5030575304" evidence="1">
    <location>
        <begin position="28"/>
        <end position="138"/>
    </location>
</feature>
<keyword evidence="3" id="KW-1185">Reference proteome</keyword>
<dbReference type="RefSeq" id="WP_182984516.1">
    <property type="nucleotide sequence ID" value="NZ_JABEQD010000001.1"/>
</dbReference>
<dbReference type="EMBL" id="JABEQD010000001">
    <property type="protein sequence ID" value="MBB2166780.1"/>
    <property type="molecule type" value="Genomic_DNA"/>
</dbReference>
<feature type="signal peptide" evidence="1">
    <location>
        <begin position="1"/>
        <end position="27"/>
    </location>
</feature>
<name>A0A7W4IPN6_9PROT</name>
<dbReference type="AlphaFoldDB" id="A0A7W4IPN6"/>
<keyword evidence="1" id="KW-0732">Signal</keyword>
<comment type="caution">
    <text evidence="2">The sequence shown here is derived from an EMBL/GenBank/DDBJ whole genome shotgun (WGS) entry which is preliminary data.</text>
</comment>